<proteinExistence type="predicted"/>
<gene>
    <name evidence="1" type="ORF">HMPREF9443_01910</name>
</gene>
<dbReference type="Proteomes" id="UP000004923">
    <property type="component" value="Unassembled WGS sequence"/>
</dbReference>
<protein>
    <submittedName>
        <fullName evidence="1">Uncharacterized protein</fullName>
    </submittedName>
</protein>
<evidence type="ECO:0000313" key="1">
    <source>
        <dbReference type="EMBL" id="EFY04050.1"/>
    </source>
</evidence>
<sequence length="51" mass="5957">MMRKITCGFEELSLSLLEIQGNVKGEQDLCLLKFSARQFFYKHYNLSSILL</sequence>
<accession>E8LGJ6</accession>
<evidence type="ECO:0000313" key="2">
    <source>
        <dbReference type="Proteomes" id="UP000004923"/>
    </source>
</evidence>
<comment type="caution">
    <text evidence="1">The sequence shown here is derived from an EMBL/GenBank/DDBJ whole genome shotgun (WGS) entry which is preliminary data.</text>
</comment>
<dbReference type="HOGENOM" id="CLU_3102010_0_0_9"/>
<reference evidence="1 2" key="1">
    <citation type="submission" date="2011-01" db="EMBL/GenBank/DDBJ databases">
        <authorList>
            <person name="Weinstock G."/>
            <person name="Sodergren E."/>
            <person name="Clifton S."/>
            <person name="Fulton L."/>
            <person name="Fulton B."/>
            <person name="Courtney L."/>
            <person name="Fronick C."/>
            <person name="Harrison M."/>
            <person name="Strong C."/>
            <person name="Farmer C."/>
            <person name="Delahaunty K."/>
            <person name="Markovic C."/>
            <person name="Hall O."/>
            <person name="Minx P."/>
            <person name="Tomlinson C."/>
            <person name="Mitreva M."/>
            <person name="Hou S."/>
            <person name="Chen J."/>
            <person name="Wollam A."/>
            <person name="Pepin K.H."/>
            <person name="Johnson M."/>
            <person name="Bhonagiri V."/>
            <person name="Zhang X."/>
            <person name="Suruliraj S."/>
            <person name="Warren W."/>
            <person name="Chinwalla A."/>
            <person name="Mardis E.R."/>
            <person name="Wilson R.K."/>
        </authorList>
    </citation>
    <scope>NUCLEOTIDE SEQUENCE [LARGE SCALE GENOMIC DNA]</scope>
    <source>
        <strain evidence="1 2">YIT 12067</strain>
    </source>
</reference>
<dbReference type="EMBL" id="AEVN01000102">
    <property type="protein sequence ID" value="EFY04050.1"/>
    <property type="molecule type" value="Genomic_DNA"/>
</dbReference>
<keyword evidence="2" id="KW-1185">Reference proteome</keyword>
<name>E8LGJ6_9FIRM</name>
<dbReference type="AlphaFoldDB" id="E8LGJ6"/>
<organism evidence="1 2">
    <name type="scientific">Phascolarctobacterium succinatutens YIT 12067</name>
    <dbReference type="NCBI Taxonomy" id="626939"/>
    <lineage>
        <taxon>Bacteria</taxon>
        <taxon>Bacillati</taxon>
        <taxon>Bacillota</taxon>
        <taxon>Negativicutes</taxon>
        <taxon>Acidaminococcales</taxon>
        <taxon>Acidaminococcaceae</taxon>
        <taxon>Phascolarctobacterium</taxon>
    </lineage>
</organism>